<reference evidence="1 2" key="1">
    <citation type="submission" date="2024-06" db="EMBL/GenBank/DDBJ databases">
        <title>Genomic Encyclopedia of Type Strains, Phase IV (KMG-IV): sequencing the most valuable type-strain genomes for metagenomic binning, comparative biology and taxonomic classification.</title>
        <authorList>
            <person name="Goeker M."/>
        </authorList>
    </citation>
    <scope>NUCLEOTIDE SEQUENCE [LARGE SCALE GENOMIC DNA]</scope>
    <source>
        <strain evidence="1 2">DSM 29492</strain>
    </source>
</reference>
<name>A0ABV2M1X8_9FIRM</name>
<evidence type="ECO:0000313" key="1">
    <source>
        <dbReference type="EMBL" id="MET3750468.1"/>
    </source>
</evidence>
<dbReference type="Proteomes" id="UP001549106">
    <property type="component" value="Unassembled WGS sequence"/>
</dbReference>
<dbReference type="RefSeq" id="WP_147600286.1">
    <property type="nucleotide sequence ID" value="NZ_JANJZT010000011.1"/>
</dbReference>
<accession>A0ABV2M1X8</accession>
<gene>
    <name evidence="1" type="ORF">ABID24_001720</name>
</gene>
<dbReference type="EMBL" id="JBEPMJ010000011">
    <property type="protein sequence ID" value="MET3750468.1"/>
    <property type="molecule type" value="Genomic_DNA"/>
</dbReference>
<proteinExistence type="predicted"/>
<keyword evidence="2" id="KW-1185">Reference proteome</keyword>
<sequence>MKKINENKFWQELVSEFYTQGQFNQESYNCLNAFLECPEIIAIQQTKDLDEDECNRRKNKIFELLDVQKQCDKKRKYRAGNNSPGHSQVEQYDEKQEKYISEFMKKCAVYLILQKMCQDIGGALFRIQDTQVKYDRYGQYRNTDLGVHTPSPVIDLIVGNMKRGELYKRKPIKMDHVFRFKYREDGNLISAFLYLKEKPRYFCSVLYFGRYIFYLKYSVVGMLEEDISFLSYLYIIKYEKNKPEYLEKVNCISDSMIASIEREHYIYKDNFLNKWVWERYLFPEKGLGIEEGKFCQNLFTIEYDKNGCIYGYTLGQDLDQKKMISSQNICHIQRGKCSDTGKNAMRWKYPPNYFD</sequence>
<evidence type="ECO:0000313" key="2">
    <source>
        <dbReference type="Proteomes" id="UP001549106"/>
    </source>
</evidence>
<organism evidence="1 2">
    <name type="scientific">Blautia caecimuris</name>
    <dbReference type="NCBI Taxonomy" id="1796615"/>
    <lineage>
        <taxon>Bacteria</taxon>
        <taxon>Bacillati</taxon>
        <taxon>Bacillota</taxon>
        <taxon>Clostridia</taxon>
        <taxon>Lachnospirales</taxon>
        <taxon>Lachnospiraceae</taxon>
        <taxon>Blautia</taxon>
    </lineage>
</organism>
<protein>
    <submittedName>
        <fullName evidence="1">Uncharacterized protein</fullName>
    </submittedName>
</protein>
<comment type="caution">
    <text evidence="1">The sequence shown here is derived from an EMBL/GenBank/DDBJ whole genome shotgun (WGS) entry which is preliminary data.</text>
</comment>